<dbReference type="AlphaFoldDB" id="A0A6D2KZ16"/>
<sequence>MFFFRNKRFGWNSGHLASTRFENDQLLTSMKLYLTSEQDKGLLVSILSRKKDRSHHFGSHVWPWIYQREKSTNKSKAKPVIRSGEIGLSSSKYTHHQSSMLLASQMKHDTSKKLVILKPSASQMSAAPSTLLTSSVFIICSVYKCLY</sequence>
<evidence type="ECO:0000313" key="1">
    <source>
        <dbReference type="EMBL" id="CAA7057737.1"/>
    </source>
</evidence>
<protein>
    <submittedName>
        <fullName evidence="1">Uncharacterized protein</fullName>
    </submittedName>
</protein>
<comment type="caution">
    <text evidence="1">The sequence shown here is derived from an EMBL/GenBank/DDBJ whole genome shotgun (WGS) entry which is preliminary data.</text>
</comment>
<keyword evidence="2" id="KW-1185">Reference proteome</keyword>
<reference evidence="1" key="1">
    <citation type="submission" date="2020-01" db="EMBL/GenBank/DDBJ databases">
        <authorList>
            <person name="Mishra B."/>
        </authorList>
    </citation>
    <scope>NUCLEOTIDE SEQUENCE [LARGE SCALE GENOMIC DNA]</scope>
</reference>
<evidence type="ECO:0000313" key="2">
    <source>
        <dbReference type="Proteomes" id="UP000467841"/>
    </source>
</evidence>
<dbReference type="EMBL" id="CACVBM020001706">
    <property type="protein sequence ID" value="CAA7057737.1"/>
    <property type="molecule type" value="Genomic_DNA"/>
</dbReference>
<name>A0A6D2KZ16_9BRAS</name>
<organism evidence="1 2">
    <name type="scientific">Microthlaspi erraticum</name>
    <dbReference type="NCBI Taxonomy" id="1685480"/>
    <lineage>
        <taxon>Eukaryota</taxon>
        <taxon>Viridiplantae</taxon>
        <taxon>Streptophyta</taxon>
        <taxon>Embryophyta</taxon>
        <taxon>Tracheophyta</taxon>
        <taxon>Spermatophyta</taxon>
        <taxon>Magnoliopsida</taxon>
        <taxon>eudicotyledons</taxon>
        <taxon>Gunneridae</taxon>
        <taxon>Pentapetalae</taxon>
        <taxon>rosids</taxon>
        <taxon>malvids</taxon>
        <taxon>Brassicales</taxon>
        <taxon>Brassicaceae</taxon>
        <taxon>Coluteocarpeae</taxon>
        <taxon>Microthlaspi</taxon>
    </lineage>
</organism>
<gene>
    <name evidence="1" type="ORF">MERR_LOCUS44973</name>
</gene>
<dbReference type="Proteomes" id="UP000467841">
    <property type="component" value="Unassembled WGS sequence"/>
</dbReference>
<proteinExistence type="predicted"/>
<accession>A0A6D2KZ16</accession>